<dbReference type="SUPFAM" id="SSF53474">
    <property type="entry name" value="alpha/beta-Hydrolases"/>
    <property type="match status" value="1"/>
</dbReference>
<dbReference type="eggNOG" id="COG4287">
    <property type="taxonomic scope" value="Bacteria"/>
</dbReference>
<dbReference type="KEGG" id="tpt:Tpet_1797"/>
<name>A5INM4_THEP1</name>
<dbReference type="EMBL" id="CP000702">
    <property type="protein sequence ID" value="ABQ47797.1"/>
    <property type="molecule type" value="Genomic_DNA"/>
</dbReference>
<evidence type="ECO:0000313" key="1">
    <source>
        <dbReference type="EMBL" id="ABQ47797.1"/>
    </source>
</evidence>
<dbReference type="HOGENOM" id="CLU_036488_1_0_0"/>
<dbReference type="ESTHER" id="thep1-a5inm4">
    <property type="family name" value="PhoPQ_related"/>
</dbReference>
<accession>A5INM4</accession>
<dbReference type="InterPro" id="IPR009199">
    <property type="entry name" value="PhoPQ-act_pathogen-rel_PqaA"/>
</dbReference>
<dbReference type="Proteomes" id="UP000006558">
    <property type="component" value="Chromosome"/>
</dbReference>
<dbReference type="AlphaFoldDB" id="A5INM4"/>
<dbReference type="InterPro" id="IPR029058">
    <property type="entry name" value="AB_hydrolase_fold"/>
</dbReference>
<proteinExistence type="predicted"/>
<reference evidence="1 2" key="2">
    <citation type="journal article" date="2009" name="Proc. Natl. Acad. Sci. U.S.A.">
        <title>On the chimeric nature, thermophilic origin, and phylogenetic placement of the Thermotogales.</title>
        <authorList>
            <person name="Zhaxybayeva O."/>
            <person name="Swithers K.S."/>
            <person name="Lapierre P."/>
            <person name="Fournier G.P."/>
            <person name="Bickhart D.M."/>
            <person name="DeBoy R.T."/>
            <person name="Nelson K.E."/>
            <person name="Nesbo C.L."/>
            <person name="Doolittle W.F."/>
            <person name="Gogarten J.P."/>
            <person name="Noll K.M."/>
        </authorList>
    </citation>
    <scope>NUCLEOTIDE SEQUENCE [LARGE SCALE GENOMIC DNA]</scope>
    <source>
        <strain evidence="2">ATCC BAA-488 / DSM 13995 / JCM 10881 / RKU-1</strain>
    </source>
</reference>
<protein>
    <submittedName>
        <fullName evidence="1">PhoPQ-activated pathogenicity-related protein-like protein</fullName>
    </submittedName>
</protein>
<dbReference type="STRING" id="390874.Tpet_1797"/>
<dbReference type="RefSeq" id="WP_011944201.1">
    <property type="nucleotide sequence ID" value="NC_009486.1"/>
</dbReference>
<dbReference type="Gene3D" id="3.40.50.1820">
    <property type="entry name" value="alpha/beta hydrolase"/>
    <property type="match status" value="1"/>
</dbReference>
<dbReference type="Pfam" id="PF10142">
    <property type="entry name" value="PhoPQ_related"/>
    <property type="match status" value="1"/>
</dbReference>
<organism evidence="1 2">
    <name type="scientific">Thermotoga petrophila (strain ATCC BAA-488 / DSM 13995 / JCM 10881 / RKU-1)</name>
    <dbReference type="NCBI Taxonomy" id="390874"/>
    <lineage>
        <taxon>Bacteria</taxon>
        <taxon>Thermotogati</taxon>
        <taxon>Thermotogota</taxon>
        <taxon>Thermotogae</taxon>
        <taxon>Thermotogales</taxon>
        <taxon>Thermotogaceae</taxon>
        <taxon>Thermotoga</taxon>
    </lineage>
</organism>
<reference evidence="2" key="1">
    <citation type="submission" date="2007-05" db="EMBL/GenBank/DDBJ databases">
        <title>Complete sequence of Thermotoga petrophila RKU-1.</title>
        <authorList>
            <consortium name="US DOE Joint Genome Institute"/>
            <person name="Copeland A."/>
            <person name="Lucas S."/>
            <person name="Lapidus A."/>
            <person name="Barry K."/>
            <person name="Glavina del Rio T."/>
            <person name="Dalin E."/>
            <person name="Tice H."/>
            <person name="Pitluck S."/>
            <person name="Sims D."/>
            <person name="Brettin T."/>
            <person name="Bruce D."/>
            <person name="Detter J.C."/>
            <person name="Han C."/>
            <person name="Tapia R."/>
            <person name="Schmutz J."/>
            <person name="Larimer F."/>
            <person name="Land M."/>
            <person name="Hauser L."/>
            <person name="Kyrpides N."/>
            <person name="Mikhailova N."/>
            <person name="Nelson K."/>
            <person name="Gogarten J.P."/>
            <person name="Noll K."/>
            <person name="Richardson P."/>
        </authorList>
    </citation>
    <scope>NUCLEOTIDE SEQUENCE [LARGE SCALE GENOMIC DNA]</scope>
    <source>
        <strain evidence="2">ATCC BAA-488 / DSM 13995 / JCM 10881 / RKU-1</strain>
    </source>
</reference>
<evidence type="ECO:0000313" key="2">
    <source>
        <dbReference type="Proteomes" id="UP000006558"/>
    </source>
</evidence>
<gene>
    <name evidence="1" type="ordered locus">Tpet_1797</name>
</gene>
<dbReference type="PIRSF" id="PIRSF014728">
    <property type="entry name" value="PqaA"/>
    <property type="match status" value="1"/>
</dbReference>
<sequence length="423" mass="49200">MKKATSLIMLILTATIFAVHPLDVLTRERGTSLYETKISTTTQEGEEIYVLKSYGMKWQEIQWFHRVGIILPSNLRYKDRAFLLITGGSRKEENEGYYRSFLEDVLEYLWVARMFESPFVVVGDVPNQPIFGLREDALIAETFRMYLEKPDPYLPLLVPMTYGVIKAMDTAQDFLEKKGIEIKGFMVSGASKRGWTTYLTAIFDPRVFAIAPMVYDNLNIEAQLLHQKEYYSTYSEKLKDYQERGLFEILESDLGKRLLEMVDPYAMRLRLSLPKILVLGTNDEYWTVDSANLYVDDLPGETFLFYSPNDPHNLKNVKEIIETLSSFFKMYPKLPKVEFSYEGGKILVEKIPEIVDAELWFARSKSRDFRKTVWLRRGVEETDYSLIGVPPEKPEGFYQAYFLRVTLEINGLRMKLCSKMIVE</sequence>
<dbReference type="PANTHER" id="PTHR31497:SF0">
    <property type="entry name" value="AUTOCRINE PROLIFERATION REPRESSOR PROTEIN A"/>
    <property type="match status" value="1"/>
</dbReference>
<dbReference type="PANTHER" id="PTHR31497">
    <property type="entry name" value="AUTOCRINE PROLIFERATION REPRESSOR PROTEIN A"/>
    <property type="match status" value="1"/>
</dbReference>